<comment type="caution">
    <text evidence="1">The sequence shown here is derived from an EMBL/GenBank/DDBJ whole genome shotgun (WGS) entry which is preliminary data.</text>
</comment>
<protein>
    <submittedName>
        <fullName evidence="1">Uncharacterized protein</fullName>
    </submittedName>
</protein>
<name>A0ACC2FQM1_DALPE</name>
<dbReference type="Proteomes" id="UP001157502">
    <property type="component" value="Chromosome 23"/>
</dbReference>
<sequence>MKLGKRIPQRITPVDTIRMTSADYDGAQRKVPEDSGERVVPNCACARRQTKGHSDIRIYLSVVSCSQAHINVYKTNRKKGSMKTAGNKWGVS</sequence>
<dbReference type="EMBL" id="CM055750">
    <property type="protein sequence ID" value="KAJ7993728.1"/>
    <property type="molecule type" value="Genomic_DNA"/>
</dbReference>
<proteinExistence type="predicted"/>
<keyword evidence="2" id="KW-1185">Reference proteome</keyword>
<accession>A0ACC2FQM1</accession>
<reference evidence="1" key="1">
    <citation type="submission" date="2021-05" db="EMBL/GenBank/DDBJ databases">
        <authorList>
            <person name="Pan Q."/>
            <person name="Jouanno E."/>
            <person name="Zahm M."/>
            <person name="Klopp C."/>
            <person name="Cabau C."/>
            <person name="Louis A."/>
            <person name="Berthelot C."/>
            <person name="Parey E."/>
            <person name="Roest Crollius H."/>
            <person name="Montfort J."/>
            <person name="Robinson-Rechavi M."/>
            <person name="Bouchez O."/>
            <person name="Lampietro C."/>
            <person name="Lopez Roques C."/>
            <person name="Donnadieu C."/>
            <person name="Postlethwait J."/>
            <person name="Bobe J."/>
            <person name="Dillon D."/>
            <person name="Chandos A."/>
            <person name="von Hippel F."/>
            <person name="Guiguen Y."/>
        </authorList>
    </citation>
    <scope>NUCLEOTIDE SEQUENCE</scope>
    <source>
        <strain evidence="1">YG-Jan2019</strain>
    </source>
</reference>
<organism evidence="1 2">
    <name type="scientific">Dallia pectoralis</name>
    <name type="common">Alaska blackfish</name>
    <dbReference type="NCBI Taxonomy" id="75939"/>
    <lineage>
        <taxon>Eukaryota</taxon>
        <taxon>Metazoa</taxon>
        <taxon>Chordata</taxon>
        <taxon>Craniata</taxon>
        <taxon>Vertebrata</taxon>
        <taxon>Euteleostomi</taxon>
        <taxon>Actinopterygii</taxon>
        <taxon>Neopterygii</taxon>
        <taxon>Teleostei</taxon>
        <taxon>Protacanthopterygii</taxon>
        <taxon>Esociformes</taxon>
        <taxon>Umbridae</taxon>
        <taxon>Dallia</taxon>
    </lineage>
</organism>
<evidence type="ECO:0000313" key="1">
    <source>
        <dbReference type="EMBL" id="KAJ7993728.1"/>
    </source>
</evidence>
<gene>
    <name evidence="1" type="ORF">DPEC_G00257690</name>
</gene>
<evidence type="ECO:0000313" key="2">
    <source>
        <dbReference type="Proteomes" id="UP001157502"/>
    </source>
</evidence>